<dbReference type="AlphaFoldDB" id="A0AAP0I0I3"/>
<proteinExistence type="predicted"/>
<accession>A0AAP0I0I3</accession>
<feature type="compositionally biased region" description="Polar residues" evidence="1">
    <location>
        <begin position="47"/>
        <end position="68"/>
    </location>
</feature>
<evidence type="ECO:0000256" key="1">
    <source>
        <dbReference type="SAM" id="MobiDB-lite"/>
    </source>
</evidence>
<organism evidence="2 3">
    <name type="scientific">Stephania japonica</name>
    <dbReference type="NCBI Taxonomy" id="461633"/>
    <lineage>
        <taxon>Eukaryota</taxon>
        <taxon>Viridiplantae</taxon>
        <taxon>Streptophyta</taxon>
        <taxon>Embryophyta</taxon>
        <taxon>Tracheophyta</taxon>
        <taxon>Spermatophyta</taxon>
        <taxon>Magnoliopsida</taxon>
        <taxon>Ranunculales</taxon>
        <taxon>Menispermaceae</taxon>
        <taxon>Menispermoideae</taxon>
        <taxon>Cissampelideae</taxon>
        <taxon>Stephania</taxon>
    </lineage>
</organism>
<feature type="region of interest" description="Disordered" evidence="1">
    <location>
        <begin position="1"/>
        <end position="21"/>
    </location>
</feature>
<dbReference type="Proteomes" id="UP001417504">
    <property type="component" value="Unassembled WGS sequence"/>
</dbReference>
<sequence length="75" mass="8299">MEEKSKKSKLPKKLNHWPPLNNLKSATSLAALSITDCPMLQLELAESTPQKANNSLPFPKPSRSQTPKTLDLDVT</sequence>
<reference evidence="2 3" key="1">
    <citation type="submission" date="2024-01" db="EMBL/GenBank/DDBJ databases">
        <title>Genome assemblies of Stephania.</title>
        <authorList>
            <person name="Yang L."/>
        </authorList>
    </citation>
    <scope>NUCLEOTIDE SEQUENCE [LARGE SCALE GENOMIC DNA]</scope>
    <source>
        <strain evidence="2">QJT</strain>
        <tissue evidence="2">Leaf</tissue>
    </source>
</reference>
<name>A0AAP0I0I3_9MAGN</name>
<protein>
    <submittedName>
        <fullName evidence="2">Uncharacterized protein</fullName>
    </submittedName>
</protein>
<feature type="region of interest" description="Disordered" evidence="1">
    <location>
        <begin position="46"/>
        <end position="75"/>
    </location>
</feature>
<keyword evidence="3" id="KW-1185">Reference proteome</keyword>
<evidence type="ECO:0000313" key="2">
    <source>
        <dbReference type="EMBL" id="KAK9103290.1"/>
    </source>
</evidence>
<gene>
    <name evidence="2" type="ORF">Sjap_020544</name>
</gene>
<evidence type="ECO:0000313" key="3">
    <source>
        <dbReference type="Proteomes" id="UP001417504"/>
    </source>
</evidence>
<dbReference type="EMBL" id="JBBNAE010000008">
    <property type="protein sequence ID" value="KAK9103290.1"/>
    <property type="molecule type" value="Genomic_DNA"/>
</dbReference>
<comment type="caution">
    <text evidence="2">The sequence shown here is derived from an EMBL/GenBank/DDBJ whole genome shotgun (WGS) entry which is preliminary data.</text>
</comment>
<feature type="compositionally biased region" description="Basic residues" evidence="1">
    <location>
        <begin position="1"/>
        <end position="15"/>
    </location>
</feature>